<name>A0A074WNS7_9PEZI</name>
<feature type="transmembrane region" description="Helical" evidence="7">
    <location>
        <begin position="252"/>
        <end position="273"/>
    </location>
</feature>
<feature type="domain" description="Rhodopsin" evidence="8">
    <location>
        <begin position="33"/>
        <end position="268"/>
    </location>
</feature>
<feature type="transmembrane region" description="Helical" evidence="7">
    <location>
        <begin position="128"/>
        <end position="149"/>
    </location>
</feature>
<keyword evidence="3 7" id="KW-1133">Transmembrane helix</keyword>
<comment type="subcellular location">
    <subcellularLocation>
        <location evidence="1">Membrane</location>
        <topology evidence="1">Multi-pass membrane protein</topology>
    </subcellularLocation>
</comment>
<evidence type="ECO:0000259" key="8">
    <source>
        <dbReference type="Pfam" id="PF20684"/>
    </source>
</evidence>
<feature type="transmembrane region" description="Helical" evidence="7">
    <location>
        <begin position="16"/>
        <end position="37"/>
    </location>
</feature>
<gene>
    <name evidence="9" type="ORF">M436DRAFT_43290</name>
</gene>
<dbReference type="HOGENOM" id="CLU_028200_0_1_1"/>
<evidence type="ECO:0000256" key="6">
    <source>
        <dbReference type="SAM" id="MobiDB-lite"/>
    </source>
</evidence>
<dbReference type="AlphaFoldDB" id="A0A074WNS7"/>
<protein>
    <recommendedName>
        <fullName evidence="8">Rhodopsin domain-containing protein</fullName>
    </recommendedName>
</protein>
<feature type="compositionally biased region" description="Polar residues" evidence="6">
    <location>
        <begin position="305"/>
        <end position="322"/>
    </location>
</feature>
<evidence type="ECO:0000313" key="9">
    <source>
        <dbReference type="EMBL" id="KEQ74793.1"/>
    </source>
</evidence>
<evidence type="ECO:0000256" key="7">
    <source>
        <dbReference type="SAM" id="Phobius"/>
    </source>
</evidence>
<evidence type="ECO:0000256" key="1">
    <source>
        <dbReference type="ARBA" id="ARBA00004141"/>
    </source>
</evidence>
<dbReference type="GeneID" id="25409919"/>
<keyword evidence="2 7" id="KW-0812">Transmembrane</keyword>
<evidence type="ECO:0000256" key="5">
    <source>
        <dbReference type="ARBA" id="ARBA00038359"/>
    </source>
</evidence>
<keyword evidence="10" id="KW-1185">Reference proteome</keyword>
<evidence type="ECO:0000256" key="3">
    <source>
        <dbReference type="ARBA" id="ARBA00022989"/>
    </source>
</evidence>
<dbReference type="EMBL" id="KL584706">
    <property type="protein sequence ID" value="KEQ74793.1"/>
    <property type="molecule type" value="Genomic_DNA"/>
</dbReference>
<evidence type="ECO:0000256" key="2">
    <source>
        <dbReference type="ARBA" id="ARBA00022692"/>
    </source>
</evidence>
<dbReference type="InterPro" id="IPR052337">
    <property type="entry name" value="SAT4-like"/>
</dbReference>
<dbReference type="PANTHER" id="PTHR33048">
    <property type="entry name" value="PTH11-LIKE INTEGRAL MEMBRANE PROTEIN (AFU_ORTHOLOGUE AFUA_5G11245)"/>
    <property type="match status" value="1"/>
</dbReference>
<sequence>MTTKAHHEKPNLRWDALTPTIITTTLATAVVILRLIVRCKFVKAVGFDDFVILVSLFLSWVVLGLTVAMVVTGFGSYAWVNPLDLHSTTAKLFLSWNVLYVVLIHVTKASILTQYLRIFPTRTMRRLTWLLFAALVPSVMWGVFASIFFCNPVRKIWRPMVPGKCISTRTYWLSVSAVNIVLDFAVLALPMPVISRLKLPKRQKIALVGVFLLGFFTCAVSVVRLVLVHNAYARHDFTASSAEAVTWSMVEANVGIICASMLALKPLIVYFFPQATKERQAPRWSLTLNTVPTTEASEPDAEKGQTGQQRESVTTARSMSSTDRLARITEELEGSDELTLVGTRQSYVKPDVKRERTRSWSEQTILDMEGAITRPEMVATSPLRAHMAEEELNEQMAALDIRRQLSGGRYHDQ</sequence>
<dbReference type="Proteomes" id="UP000027730">
    <property type="component" value="Unassembled WGS sequence"/>
</dbReference>
<feature type="transmembrane region" description="Helical" evidence="7">
    <location>
        <begin position="94"/>
        <end position="116"/>
    </location>
</feature>
<organism evidence="9 10">
    <name type="scientific">Aureobasidium namibiae CBS 147.97</name>
    <dbReference type="NCBI Taxonomy" id="1043004"/>
    <lineage>
        <taxon>Eukaryota</taxon>
        <taxon>Fungi</taxon>
        <taxon>Dikarya</taxon>
        <taxon>Ascomycota</taxon>
        <taxon>Pezizomycotina</taxon>
        <taxon>Dothideomycetes</taxon>
        <taxon>Dothideomycetidae</taxon>
        <taxon>Dothideales</taxon>
        <taxon>Saccotheciaceae</taxon>
        <taxon>Aureobasidium</taxon>
    </lineage>
</organism>
<accession>A0A074WNS7</accession>
<keyword evidence="4 7" id="KW-0472">Membrane</keyword>
<dbReference type="Pfam" id="PF20684">
    <property type="entry name" value="Fung_rhodopsin"/>
    <property type="match status" value="1"/>
</dbReference>
<dbReference type="STRING" id="1043004.A0A074WNS7"/>
<evidence type="ECO:0000313" key="10">
    <source>
        <dbReference type="Proteomes" id="UP000027730"/>
    </source>
</evidence>
<comment type="similarity">
    <text evidence="5">Belongs to the SAT4 family.</text>
</comment>
<proteinExistence type="inferred from homology"/>
<feature type="transmembrane region" description="Helical" evidence="7">
    <location>
        <begin position="205"/>
        <end position="232"/>
    </location>
</feature>
<dbReference type="GO" id="GO:0016020">
    <property type="term" value="C:membrane"/>
    <property type="evidence" value="ECO:0007669"/>
    <property type="project" value="UniProtKB-SubCell"/>
</dbReference>
<dbReference type="OrthoDB" id="444631at2759"/>
<feature type="transmembrane region" description="Helical" evidence="7">
    <location>
        <begin position="49"/>
        <end position="74"/>
    </location>
</feature>
<dbReference type="InterPro" id="IPR049326">
    <property type="entry name" value="Rhodopsin_dom_fungi"/>
</dbReference>
<evidence type="ECO:0000256" key="4">
    <source>
        <dbReference type="ARBA" id="ARBA00023136"/>
    </source>
</evidence>
<feature type="region of interest" description="Disordered" evidence="6">
    <location>
        <begin position="288"/>
        <end position="322"/>
    </location>
</feature>
<dbReference type="PANTHER" id="PTHR33048:SF47">
    <property type="entry name" value="INTEGRAL MEMBRANE PROTEIN-RELATED"/>
    <property type="match status" value="1"/>
</dbReference>
<reference evidence="9 10" key="1">
    <citation type="journal article" date="2014" name="BMC Genomics">
        <title>Genome sequencing of four Aureobasidium pullulans varieties: biotechnological potential, stress tolerance, and description of new species.</title>
        <authorList>
            <person name="Gostin Ar C."/>
            <person name="Ohm R.A."/>
            <person name="Kogej T."/>
            <person name="Sonjak S."/>
            <person name="Turk M."/>
            <person name="Zajc J."/>
            <person name="Zalar P."/>
            <person name="Grube M."/>
            <person name="Sun H."/>
            <person name="Han J."/>
            <person name="Sharma A."/>
            <person name="Chiniquy J."/>
            <person name="Ngan C.Y."/>
            <person name="Lipzen A."/>
            <person name="Barry K."/>
            <person name="Grigoriev I.V."/>
            <person name="Gunde-Cimerman N."/>
        </authorList>
    </citation>
    <scope>NUCLEOTIDE SEQUENCE [LARGE SCALE GENOMIC DNA]</scope>
    <source>
        <strain evidence="9 10">CBS 147.97</strain>
    </source>
</reference>
<feature type="transmembrane region" description="Helical" evidence="7">
    <location>
        <begin position="169"/>
        <end position="193"/>
    </location>
</feature>
<dbReference type="RefSeq" id="XP_013429118.1">
    <property type="nucleotide sequence ID" value="XM_013573664.1"/>
</dbReference>